<evidence type="ECO:0000313" key="2">
    <source>
        <dbReference type="EMBL" id="RMY82051.1"/>
    </source>
</evidence>
<reference evidence="2 3" key="1">
    <citation type="journal article" date="2018" name="BMC Genomics">
        <title>Genomic evidence for intraspecific hybridization in a clonal and extremely halotolerant yeast.</title>
        <authorList>
            <person name="Gostincar C."/>
            <person name="Stajich J.E."/>
            <person name="Zupancic J."/>
            <person name="Zalar P."/>
            <person name="Gunde-Cimerman N."/>
        </authorList>
    </citation>
    <scope>NUCLEOTIDE SEQUENCE [LARGE SCALE GENOMIC DNA]</scope>
    <source>
        <strain evidence="2 3">EXF-2788</strain>
    </source>
</reference>
<organism evidence="2 3">
    <name type="scientific">Hortaea werneckii</name>
    <name type="common">Black yeast</name>
    <name type="synonym">Cladosporium werneckii</name>
    <dbReference type="NCBI Taxonomy" id="91943"/>
    <lineage>
        <taxon>Eukaryota</taxon>
        <taxon>Fungi</taxon>
        <taxon>Dikarya</taxon>
        <taxon>Ascomycota</taxon>
        <taxon>Pezizomycotina</taxon>
        <taxon>Dothideomycetes</taxon>
        <taxon>Dothideomycetidae</taxon>
        <taxon>Mycosphaerellales</taxon>
        <taxon>Teratosphaeriaceae</taxon>
        <taxon>Hortaea</taxon>
    </lineage>
</organism>
<evidence type="ECO:0000256" key="1">
    <source>
        <dbReference type="SAM" id="MobiDB-lite"/>
    </source>
</evidence>
<feature type="compositionally biased region" description="Polar residues" evidence="1">
    <location>
        <begin position="1"/>
        <end position="11"/>
    </location>
</feature>
<proteinExistence type="predicted"/>
<dbReference type="AlphaFoldDB" id="A0A3M7F0I9"/>
<sequence>MFENLISSKSNMDIRGPPYAAATNHVPSDLSGSGSAAVPQSPPHSQAVGTNEHRGVGGQATFDGDTEMTDFPESGNDESPDDDEEEDDDLFMIDTDNPRPQQLHDLPAQAFLNFATKHNSRALANLFEVPSSLIEDKTEQSINEAAQTLGLSSKQIRAYFEAARAENDISECGMIRPAITDNGGLIVRLPVNTDKVQAIVSVPKTLQPRAAKLRGQVATASYAEYLADMHKLAKSEQARNRRIEKIKAERDRAVKALLYSIDDVE</sequence>
<feature type="region of interest" description="Disordered" evidence="1">
    <location>
        <begin position="1"/>
        <end position="101"/>
    </location>
</feature>
<dbReference type="OrthoDB" id="3905462at2759"/>
<protein>
    <submittedName>
        <fullName evidence="2">Uncharacterized protein</fullName>
    </submittedName>
</protein>
<dbReference type="Proteomes" id="UP000268823">
    <property type="component" value="Unassembled WGS sequence"/>
</dbReference>
<name>A0A3M7F0I9_HORWE</name>
<dbReference type="VEuPathDB" id="FungiDB:BTJ68_06654"/>
<feature type="compositionally biased region" description="Acidic residues" evidence="1">
    <location>
        <begin position="64"/>
        <end position="91"/>
    </location>
</feature>
<gene>
    <name evidence="2" type="ORF">D0861_08062</name>
</gene>
<dbReference type="EMBL" id="QWIR01000229">
    <property type="protein sequence ID" value="RMY82051.1"/>
    <property type="molecule type" value="Genomic_DNA"/>
</dbReference>
<accession>A0A3M7F0I9</accession>
<evidence type="ECO:0000313" key="3">
    <source>
        <dbReference type="Proteomes" id="UP000268823"/>
    </source>
</evidence>
<comment type="caution">
    <text evidence="2">The sequence shown here is derived from an EMBL/GenBank/DDBJ whole genome shotgun (WGS) entry which is preliminary data.</text>
</comment>